<feature type="active site" evidence="10">
    <location>
        <position position="191"/>
    </location>
</feature>
<sequence length="207" mass="21941">MSIAVGVIDMGTSNLASVLRGLQAAGLEPTLLRRPWVDGAFGRVVLPGVGTFKAGMEALTRMGLIDPIRRHVQAGRPLLGICLGAQLLMERGTEFGDHAGLGLIPGTVLRLPETPGRRIPHVGWSAIEPDAPWDETLLSSLAAGAFVYFTHSFACVPDAPSHRLAHFTFGPHRAAAAVAVGSATGLQFHPELSSRTGLDILRRLGQF</sequence>
<comment type="catalytic activity">
    <reaction evidence="8">
        <text>5-[(5-phospho-1-deoxy-D-ribulos-1-ylimino)methylamino]-1-(5-phospho-beta-D-ribosyl)imidazole-4-carboxamide + L-glutamine = D-erythro-1-(imidazol-4-yl)glycerol 3-phosphate + 5-amino-1-(5-phospho-beta-D-ribosyl)imidazole-4-carboxamide + L-glutamate + H(+)</text>
        <dbReference type="Rhea" id="RHEA:24793"/>
        <dbReference type="ChEBI" id="CHEBI:15378"/>
        <dbReference type="ChEBI" id="CHEBI:29985"/>
        <dbReference type="ChEBI" id="CHEBI:58278"/>
        <dbReference type="ChEBI" id="CHEBI:58359"/>
        <dbReference type="ChEBI" id="CHEBI:58475"/>
        <dbReference type="ChEBI" id="CHEBI:58525"/>
        <dbReference type="EC" id="4.3.2.10"/>
    </reaction>
</comment>
<gene>
    <name evidence="12" type="primary">hisH</name>
    <name evidence="12" type="ORF">CU669_19315</name>
</gene>
<dbReference type="SUPFAM" id="SSF52317">
    <property type="entry name" value="Class I glutamine amidotransferase-like"/>
    <property type="match status" value="1"/>
</dbReference>
<dbReference type="PIRSF" id="PIRSF000495">
    <property type="entry name" value="Amidotransf_hisH"/>
    <property type="match status" value="1"/>
</dbReference>
<reference evidence="12 13" key="1">
    <citation type="submission" date="2017-11" db="EMBL/GenBank/DDBJ databases">
        <title>Draft genome sequence of magnetotactic bacterium Magnetospirillum kuznetsovii LBB-42.</title>
        <authorList>
            <person name="Grouzdev D.S."/>
            <person name="Rysina M.S."/>
            <person name="Baslerov R.V."/>
            <person name="Koziaeva V."/>
        </authorList>
    </citation>
    <scope>NUCLEOTIDE SEQUENCE [LARGE SCALE GENOMIC DNA]</scope>
    <source>
        <strain evidence="12 13">LBB-42</strain>
    </source>
</reference>
<evidence type="ECO:0000256" key="3">
    <source>
        <dbReference type="ARBA" id="ARBA00022605"/>
    </source>
</evidence>
<comment type="subunit">
    <text evidence="2">Heterodimer of HisH and HisF.</text>
</comment>
<dbReference type="InterPro" id="IPR017926">
    <property type="entry name" value="GATASE"/>
</dbReference>
<protein>
    <submittedName>
        <fullName evidence="12">Imidazole glycerol phosphate synthase subunit HisH</fullName>
    </submittedName>
</protein>
<keyword evidence="7" id="KW-0456">Lyase</keyword>
<accession>A0A364NTQ5</accession>
<proteinExistence type="predicted"/>
<dbReference type="PANTHER" id="PTHR42701:SF1">
    <property type="entry name" value="IMIDAZOLE GLYCEROL PHOSPHATE SYNTHASE SUBUNIT HISH"/>
    <property type="match status" value="1"/>
</dbReference>
<dbReference type="GO" id="GO:0000105">
    <property type="term" value="P:L-histidine biosynthetic process"/>
    <property type="evidence" value="ECO:0007669"/>
    <property type="project" value="UniProtKB-UniPathway"/>
</dbReference>
<comment type="catalytic activity">
    <reaction evidence="9">
        <text>L-glutamine + H2O = L-glutamate + NH4(+)</text>
        <dbReference type="Rhea" id="RHEA:15889"/>
        <dbReference type="ChEBI" id="CHEBI:15377"/>
        <dbReference type="ChEBI" id="CHEBI:28938"/>
        <dbReference type="ChEBI" id="CHEBI:29985"/>
        <dbReference type="ChEBI" id="CHEBI:58359"/>
        <dbReference type="EC" id="3.5.1.2"/>
    </reaction>
</comment>
<dbReference type="GO" id="GO:0016829">
    <property type="term" value="F:lyase activity"/>
    <property type="evidence" value="ECO:0007669"/>
    <property type="project" value="UniProtKB-KW"/>
</dbReference>
<dbReference type="EMBL" id="PGTO01000028">
    <property type="protein sequence ID" value="RAU20257.1"/>
    <property type="molecule type" value="Genomic_DNA"/>
</dbReference>
<evidence type="ECO:0000256" key="9">
    <source>
        <dbReference type="ARBA" id="ARBA00049534"/>
    </source>
</evidence>
<keyword evidence="3" id="KW-0028">Amino-acid biosynthesis</keyword>
<keyword evidence="5" id="KW-0315">Glutamine amidotransferase</keyword>
<evidence type="ECO:0000256" key="6">
    <source>
        <dbReference type="ARBA" id="ARBA00023102"/>
    </source>
</evidence>
<dbReference type="Gene3D" id="3.40.50.880">
    <property type="match status" value="1"/>
</dbReference>
<comment type="pathway">
    <text evidence="1">Amino-acid biosynthesis; L-histidine biosynthesis; L-histidine from 5-phospho-alpha-D-ribose 1-diphosphate: step 5/9.</text>
</comment>
<name>A0A364NTQ5_9PROT</name>
<dbReference type="InterPro" id="IPR029062">
    <property type="entry name" value="Class_I_gatase-like"/>
</dbReference>
<dbReference type="InterPro" id="IPR010139">
    <property type="entry name" value="Imidazole-glycPsynth_HisH"/>
</dbReference>
<dbReference type="PROSITE" id="PS51273">
    <property type="entry name" value="GATASE_TYPE_1"/>
    <property type="match status" value="1"/>
</dbReference>
<comment type="caution">
    <text evidence="12">The sequence shown here is derived from an EMBL/GenBank/DDBJ whole genome shotgun (WGS) entry which is preliminary data.</text>
</comment>
<evidence type="ECO:0000256" key="1">
    <source>
        <dbReference type="ARBA" id="ARBA00005091"/>
    </source>
</evidence>
<keyword evidence="13" id="KW-1185">Reference proteome</keyword>
<dbReference type="GO" id="GO:0000107">
    <property type="term" value="F:imidazoleglycerol-phosphate synthase activity"/>
    <property type="evidence" value="ECO:0007669"/>
    <property type="project" value="RHEA"/>
</dbReference>
<evidence type="ECO:0000256" key="10">
    <source>
        <dbReference type="PIRSR" id="PIRSR000495-1"/>
    </source>
</evidence>
<dbReference type="NCBIfam" id="TIGR01855">
    <property type="entry name" value="IMP_synth_hisH"/>
    <property type="match status" value="1"/>
</dbReference>
<keyword evidence="4" id="KW-0378">Hydrolase</keyword>
<evidence type="ECO:0000259" key="11">
    <source>
        <dbReference type="Pfam" id="PF00117"/>
    </source>
</evidence>
<organism evidence="12 13">
    <name type="scientific">Paramagnetospirillum kuznetsovii</name>
    <dbReference type="NCBI Taxonomy" id="2053833"/>
    <lineage>
        <taxon>Bacteria</taxon>
        <taxon>Pseudomonadati</taxon>
        <taxon>Pseudomonadota</taxon>
        <taxon>Alphaproteobacteria</taxon>
        <taxon>Rhodospirillales</taxon>
        <taxon>Magnetospirillaceae</taxon>
        <taxon>Paramagnetospirillum</taxon>
    </lineage>
</organism>
<feature type="domain" description="Glutamine amidotransferase" evidence="11">
    <location>
        <begin position="7"/>
        <end position="197"/>
    </location>
</feature>
<feature type="active site" evidence="10">
    <location>
        <position position="189"/>
    </location>
</feature>
<dbReference type="GO" id="GO:0004359">
    <property type="term" value="F:glutaminase activity"/>
    <property type="evidence" value="ECO:0007669"/>
    <property type="project" value="UniProtKB-EC"/>
</dbReference>
<feature type="active site" description="Nucleophile" evidence="10">
    <location>
        <position position="82"/>
    </location>
</feature>
<keyword evidence="6" id="KW-0368">Histidine biosynthesis</keyword>
<dbReference type="RefSeq" id="WP_112147233.1">
    <property type="nucleotide sequence ID" value="NZ_PGTO01000028.1"/>
</dbReference>
<evidence type="ECO:0000256" key="5">
    <source>
        <dbReference type="ARBA" id="ARBA00022962"/>
    </source>
</evidence>
<dbReference type="UniPathway" id="UPA00031">
    <property type="reaction ID" value="UER00010"/>
</dbReference>
<evidence type="ECO:0000256" key="8">
    <source>
        <dbReference type="ARBA" id="ARBA00047838"/>
    </source>
</evidence>
<evidence type="ECO:0000256" key="2">
    <source>
        <dbReference type="ARBA" id="ARBA00011152"/>
    </source>
</evidence>
<dbReference type="Proteomes" id="UP000251075">
    <property type="component" value="Unassembled WGS sequence"/>
</dbReference>
<evidence type="ECO:0000313" key="13">
    <source>
        <dbReference type="Proteomes" id="UP000251075"/>
    </source>
</evidence>
<dbReference type="OrthoDB" id="9807137at2"/>
<evidence type="ECO:0000256" key="4">
    <source>
        <dbReference type="ARBA" id="ARBA00022801"/>
    </source>
</evidence>
<dbReference type="PANTHER" id="PTHR42701">
    <property type="entry name" value="IMIDAZOLE GLYCEROL PHOSPHATE SYNTHASE SUBUNIT HISH"/>
    <property type="match status" value="1"/>
</dbReference>
<evidence type="ECO:0000313" key="12">
    <source>
        <dbReference type="EMBL" id="RAU20257.1"/>
    </source>
</evidence>
<dbReference type="Pfam" id="PF00117">
    <property type="entry name" value="GATase"/>
    <property type="match status" value="1"/>
</dbReference>
<evidence type="ECO:0000256" key="7">
    <source>
        <dbReference type="ARBA" id="ARBA00023239"/>
    </source>
</evidence>
<dbReference type="AlphaFoldDB" id="A0A364NTQ5"/>